<comment type="caution">
    <text evidence="2">The sequence shown here is derived from an EMBL/GenBank/DDBJ whole genome shotgun (WGS) entry which is preliminary data.</text>
</comment>
<keyword evidence="3" id="KW-1185">Reference proteome</keyword>
<reference evidence="2 3" key="1">
    <citation type="journal article" date="2024" name="IMA Fungus">
        <title>Apiospora arundinis, a panoply of carbohydrate-active enzymes and secondary metabolites.</title>
        <authorList>
            <person name="Sorensen T."/>
            <person name="Petersen C."/>
            <person name="Muurmann A.T."/>
            <person name="Christiansen J.V."/>
            <person name="Brundto M.L."/>
            <person name="Overgaard C.K."/>
            <person name="Boysen A.T."/>
            <person name="Wollenberg R.D."/>
            <person name="Larsen T.O."/>
            <person name="Sorensen J.L."/>
            <person name="Nielsen K.L."/>
            <person name="Sondergaard T.E."/>
        </authorList>
    </citation>
    <scope>NUCLEOTIDE SEQUENCE [LARGE SCALE GENOMIC DNA]</scope>
    <source>
        <strain evidence="2 3">AAU 773</strain>
    </source>
</reference>
<proteinExistence type="predicted"/>
<sequence length="198" mass="21088">MAVSTRSAANNFVAAGRRLYNPLGLSYGYNFVLWCVLAGSGSASSCHGCSSSTFTACTAAPMPHRGKGRSPASAGTLSDWFYGGSILTMRLVMVLAAVVISKKSGYYAAMSCGKIHFIIKEQNTTAQRYPECTTYFGGTNPDQHAVIPAHISGQEEVQAAAVLALVAGGAFWLALFLHAFGIEIYPSLNLMLPEHERL</sequence>
<evidence type="ECO:0000256" key="1">
    <source>
        <dbReference type="SAM" id="Phobius"/>
    </source>
</evidence>
<accession>A0ABR2JJN3</accession>
<keyword evidence="1" id="KW-1133">Transmembrane helix</keyword>
<keyword evidence="1" id="KW-0812">Transmembrane</keyword>
<feature type="transmembrane region" description="Helical" evidence="1">
    <location>
        <begin position="80"/>
        <end position="100"/>
    </location>
</feature>
<dbReference type="EMBL" id="JAPCWZ010000002">
    <property type="protein sequence ID" value="KAK8877450.1"/>
    <property type="molecule type" value="Genomic_DNA"/>
</dbReference>
<protein>
    <submittedName>
        <fullName evidence="2">Uncharacterized protein</fullName>
    </submittedName>
</protein>
<evidence type="ECO:0000313" key="2">
    <source>
        <dbReference type="EMBL" id="KAK8877450.1"/>
    </source>
</evidence>
<feature type="transmembrane region" description="Helical" evidence="1">
    <location>
        <begin position="160"/>
        <end position="182"/>
    </location>
</feature>
<keyword evidence="1" id="KW-0472">Membrane</keyword>
<evidence type="ECO:0000313" key="3">
    <source>
        <dbReference type="Proteomes" id="UP001390339"/>
    </source>
</evidence>
<name>A0ABR2JJN3_9PEZI</name>
<gene>
    <name evidence="2" type="ORF">PGQ11_002396</name>
</gene>
<dbReference type="Proteomes" id="UP001390339">
    <property type="component" value="Unassembled WGS sequence"/>
</dbReference>
<organism evidence="2 3">
    <name type="scientific">Apiospora arundinis</name>
    <dbReference type="NCBI Taxonomy" id="335852"/>
    <lineage>
        <taxon>Eukaryota</taxon>
        <taxon>Fungi</taxon>
        <taxon>Dikarya</taxon>
        <taxon>Ascomycota</taxon>
        <taxon>Pezizomycotina</taxon>
        <taxon>Sordariomycetes</taxon>
        <taxon>Xylariomycetidae</taxon>
        <taxon>Amphisphaeriales</taxon>
        <taxon>Apiosporaceae</taxon>
        <taxon>Apiospora</taxon>
    </lineage>
</organism>